<evidence type="ECO:0000256" key="1">
    <source>
        <dbReference type="ARBA" id="ARBA00022598"/>
    </source>
</evidence>
<accession>A0ABY9AVW2</accession>
<organism evidence="6 7">
    <name type="scientific">Paracidovorax citrulli</name>
    <name type="common">Acidovorax citrulli</name>
    <dbReference type="NCBI Taxonomy" id="80869"/>
    <lineage>
        <taxon>Bacteria</taxon>
        <taxon>Pseudomonadati</taxon>
        <taxon>Pseudomonadota</taxon>
        <taxon>Betaproteobacteria</taxon>
        <taxon>Burkholderiales</taxon>
        <taxon>Comamonadaceae</taxon>
        <taxon>Paracidovorax</taxon>
    </lineage>
</organism>
<dbReference type="InterPro" id="IPR052032">
    <property type="entry name" value="ATP-dep_AA_Ligase"/>
</dbReference>
<sequence>MNILIFHSVPYPHVEYHRGIDHSRHDVTYFGPAEALGTLPEGLRCRRIARPCMAGACEEARAWMAAHPSAVFDRVVALSEGERLEAARLREWLGLPGDRSDKVAALRNKLWMKQAVAAAGLRVPRFVSLRAFLGCRDRLPWQGKTVLKPHSGAASEDVAVFPSAAAARAAVLGFCSGIPRLDALQAVDACGDFEVEEYVEGPVLHFDGVVAGGTVFALAASRYLNTCLDYARGAPLGSLHIPLDDRMRHWVARALEGLGMRDGCFHLEAIEQGSDLVFLEIDHPVDVPHGIATFERATGIHLPSVELHRLLGEAGENEVPPLAREAGSADPLRCWHGWFAVPGHHLGCSAHPGLEGIALFRRSEAVVGWSELPAGAPLPGRVTYRTDALPLAGIVATAAPPQTQAWMESLFAAVQWKSAAPHAVPEAAPAPVAELPATA</sequence>
<dbReference type="PANTHER" id="PTHR43585:SF2">
    <property type="entry name" value="ATP-GRASP ENZYME FSQD"/>
    <property type="match status" value="1"/>
</dbReference>
<dbReference type="Proteomes" id="UP001242732">
    <property type="component" value="Chromosome"/>
</dbReference>
<keyword evidence="7" id="KW-1185">Reference proteome</keyword>
<dbReference type="PROSITE" id="PS50975">
    <property type="entry name" value="ATP_GRASP"/>
    <property type="match status" value="1"/>
</dbReference>
<evidence type="ECO:0000313" key="6">
    <source>
        <dbReference type="EMBL" id="WIY51066.1"/>
    </source>
</evidence>
<dbReference type="InterPro" id="IPR011761">
    <property type="entry name" value="ATP-grasp"/>
</dbReference>
<dbReference type="RefSeq" id="WP_011795703.1">
    <property type="nucleotide sequence ID" value="NZ_CP023687.1"/>
</dbReference>
<dbReference type="Gene3D" id="3.40.50.20">
    <property type="match status" value="1"/>
</dbReference>
<dbReference type="PANTHER" id="PTHR43585">
    <property type="entry name" value="FUMIPYRROLE BIOSYNTHESIS PROTEIN C"/>
    <property type="match status" value="1"/>
</dbReference>
<proteinExistence type="predicted"/>
<evidence type="ECO:0000259" key="5">
    <source>
        <dbReference type="PROSITE" id="PS50975"/>
    </source>
</evidence>
<name>A0ABY9AVW2_PARCI</name>
<dbReference type="GeneID" id="79792193"/>
<reference evidence="6 7" key="1">
    <citation type="submission" date="2023-06" db="EMBL/GenBank/DDBJ databases">
        <authorList>
            <person name="Ham H."/>
            <person name="Park D.S."/>
        </authorList>
    </citation>
    <scope>NUCLEOTIDE SEQUENCE [LARGE SCALE GENOMIC DNA]</scope>
    <source>
        <strain evidence="6 7">KACC 17005</strain>
    </source>
</reference>
<keyword evidence="1 6" id="KW-0436">Ligase</keyword>
<gene>
    <name evidence="6" type="ORF">QRO08_11070</name>
</gene>
<evidence type="ECO:0000256" key="3">
    <source>
        <dbReference type="ARBA" id="ARBA00022840"/>
    </source>
</evidence>
<evidence type="ECO:0000256" key="2">
    <source>
        <dbReference type="ARBA" id="ARBA00022741"/>
    </source>
</evidence>
<keyword evidence="3 4" id="KW-0067">ATP-binding</keyword>
<dbReference type="Gene3D" id="3.30.470.20">
    <property type="entry name" value="ATP-grasp fold, B domain"/>
    <property type="match status" value="1"/>
</dbReference>
<keyword evidence="2 4" id="KW-0547">Nucleotide-binding</keyword>
<evidence type="ECO:0000313" key="7">
    <source>
        <dbReference type="Proteomes" id="UP001242732"/>
    </source>
</evidence>
<evidence type="ECO:0000256" key="4">
    <source>
        <dbReference type="PROSITE-ProRule" id="PRU00409"/>
    </source>
</evidence>
<protein>
    <submittedName>
        <fullName evidence="6">Carboxylate--amine ligase</fullName>
    </submittedName>
</protein>
<feature type="domain" description="ATP-grasp" evidence="5">
    <location>
        <begin position="113"/>
        <end position="311"/>
    </location>
</feature>
<dbReference type="EMBL" id="CP127363">
    <property type="protein sequence ID" value="WIY51066.1"/>
    <property type="molecule type" value="Genomic_DNA"/>
</dbReference>
<dbReference type="GO" id="GO:0016874">
    <property type="term" value="F:ligase activity"/>
    <property type="evidence" value="ECO:0007669"/>
    <property type="project" value="UniProtKB-KW"/>
</dbReference>
<dbReference type="SUPFAM" id="SSF56059">
    <property type="entry name" value="Glutathione synthetase ATP-binding domain-like"/>
    <property type="match status" value="1"/>
</dbReference>